<feature type="transmembrane region" description="Helical" evidence="6">
    <location>
        <begin position="384"/>
        <end position="402"/>
    </location>
</feature>
<dbReference type="PANTHER" id="PTHR23513:SF11">
    <property type="entry name" value="STAPHYLOFERRIN A TRANSPORTER"/>
    <property type="match status" value="1"/>
</dbReference>
<dbReference type="RefSeq" id="WP_038514987.1">
    <property type="nucleotide sequence ID" value="NZ_CP008953.1"/>
</dbReference>
<dbReference type="PANTHER" id="PTHR23513">
    <property type="entry name" value="INTEGRAL MEMBRANE EFFLUX PROTEIN-RELATED"/>
    <property type="match status" value="1"/>
</dbReference>
<reference evidence="7 8" key="1">
    <citation type="journal article" date="2014" name="J. Biotechnol.">
        <title>Complete genome sequence of the actinobacterium Amycolatopsis japonica MG417-CF17(T) (=DSM 44213T) producing (S,S)-N,N'-ethylenediaminedisuccinic acid.</title>
        <authorList>
            <person name="Stegmann E."/>
            <person name="Albersmeier A."/>
            <person name="Spohn M."/>
            <person name="Gert H."/>
            <person name="Weber T."/>
            <person name="Wohlleben W."/>
            <person name="Kalinowski J."/>
            <person name="Ruckert C."/>
        </authorList>
    </citation>
    <scope>NUCLEOTIDE SEQUENCE [LARGE SCALE GENOMIC DNA]</scope>
    <source>
        <strain evidence="8">MG417-CF17 (DSM 44213)</strain>
    </source>
</reference>
<feature type="transmembrane region" description="Helical" evidence="6">
    <location>
        <begin position="264"/>
        <end position="285"/>
    </location>
</feature>
<evidence type="ECO:0000256" key="1">
    <source>
        <dbReference type="ARBA" id="ARBA00004651"/>
    </source>
</evidence>
<evidence type="ECO:0000256" key="3">
    <source>
        <dbReference type="ARBA" id="ARBA00022692"/>
    </source>
</evidence>
<dbReference type="SUPFAM" id="SSF103473">
    <property type="entry name" value="MFS general substrate transporter"/>
    <property type="match status" value="1"/>
</dbReference>
<feature type="transmembrane region" description="Helical" evidence="6">
    <location>
        <begin position="314"/>
        <end position="333"/>
    </location>
</feature>
<dbReference type="Pfam" id="PF07690">
    <property type="entry name" value="MFS_1"/>
    <property type="match status" value="1"/>
</dbReference>
<feature type="transmembrane region" description="Helical" evidence="6">
    <location>
        <begin position="292"/>
        <end position="308"/>
    </location>
</feature>
<keyword evidence="2" id="KW-1003">Cell membrane</keyword>
<dbReference type="GO" id="GO:0005886">
    <property type="term" value="C:plasma membrane"/>
    <property type="evidence" value="ECO:0007669"/>
    <property type="project" value="UniProtKB-SubCell"/>
</dbReference>
<feature type="transmembrane region" description="Helical" evidence="6">
    <location>
        <begin position="59"/>
        <end position="80"/>
    </location>
</feature>
<feature type="transmembrane region" description="Helical" evidence="6">
    <location>
        <begin position="230"/>
        <end position="252"/>
    </location>
</feature>
<comment type="subcellular location">
    <subcellularLocation>
        <location evidence="1">Cell membrane</location>
        <topology evidence="1">Multi-pass membrane protein</topology>
    </subcellularLocation>
</comment>
<evidence type="ECO:0000256" key="6">
    <source>
        <dbReference type="SAM" id="Phobius"/>
    </source>
</evidence>
<protein>
    <submittedName>
        <fullName evidence="7">Conserved putative membrane protein</fullName>
    </submittedName>
</protein>
<evidence type="ECO:0000256" key="4">
    <source>
        <dbReference type="ARBA" id="ARBA00022989"/>
    </source>
</evidence>
<keyword evidence="8" id="KW-1185">Reference proteome</keyword>
<keyword evidence="3 6" id="KW-0812">Transmembrane</keyword>
<evidence type="ECO:0000313" key="8">
    <source>
        <dbReference type="Proteomes" id="UP000028492"/>
    </source>
</evidence>
<keyword evidence="5 6" id="KW-0472">Membrane</keyword>
<evidence type="ECO:0000313" key="7">
    <source>
        <dbReference type="EMBL" id="AIG77399.1"/>
    </source>
</evidence>
<name>A0A075UYA9_9PSEU</name>
<gene>
    <name evidence="7" type="ORF">AJAP_22720</name>
</gene>
<evidence type="ECO:0000256" key="2">
    <source>
        <dbReference type="ARBA" id="ARBA00022475"/>
    </source>
</evidence>
<feature type="transmembrane region" description="Helical" evidence="6">
    <location>
        <begin position="182"/>
        <end position="199"/>
    </location>
</feature>
<accession>A0A075UYA9</accession>
<dbReference type="Proteomes" id="UP000028492">
    <property type="component" value="Chromosome"/>
</dbReference>
<dbReference type="Gene3D" id="1.20.1250.20">
    <property type="entry name" value="MFS general substrate transporter like domains"/>
    <property type="match status" value="1"/>
</dbReference>
<dbReference type="CDD" id="cd06173">
    <property type="entry name" value="MFS_MefA_like"/>
    <property type="match status" value="1"/>
</dbReference>
<evidence type="ECO:0000256" key="5">
    <source>
        <dbReference type="ARBA" id="ARBA00023136"/>
    </source>
</evidence>
<dbReference type="HOGENOM" id="CLU_034180_17_3_11"/>
<dbReference type="InterPro" id="IPR036259">
    <property type="entry name" value="MFS_trans_sf"/>
</dbReference>
<dbReference type="EMBL" id="CP008953">
    <property type="protein sequence ID" value="AIG77399.1"/>
    <property type="molecule type" value="Genomic_DNA"/>
</dbReference>
<proteinExistence type="predicted"/>
<dbReference type="AlphaFoldDB" id="A0A075UYA9"/>
<dbReference type="eggNOG" id="COG2271">
    <property type="taxonomic scope" value="Bacteria"/>
</dbReference>
<organism evidence="7 8">
    <name type="scientific">Amycolatopsis japonica</name>
    <dbReference type="NCBI Taxonomy" id="208439"/>
    <lineage>
        <taxon>Bacteria</taxon>
        <taxon>Bacillati</taxon>
        <taxon>Actinomycetota</taxon>
        <taxon>Actinomycetes</taxon>
        <taxon>Pseudonocardiales</taxon>
        <taxon>Pseudonocardiaceae</taxon>
        <taxon>Amycolatopsis</taxon>
        <taxon>Amycolatopsis japonica group</taxon>
    </lineage>
</organism>
<dbReference type="KEGG" id="aja:AJAP_22720"/>
<feature type="transmembrane region" description="Helical" evidence="6">
    <location>
        <begin position="353"/>
        <end position="372"/>
    </location>
</feature>
<dbReference type="InterPro" id="IPR011701">
    <property type="entry name" value="MFS"/>
</dbReference>
<dbReference type="STRING" id="208439.AJAP_22720"/>
<dbReference type="GO" id="GO:0022857">
    <property type="term" value="F:transmembrane transporter activity"/>
    <property type="evidence" value="ECO:0007669"/>
    <property type="project" value="InterPro"/>
</dbReference>
<feature type="transmembrane region" description="Helical" evidence="6">
    <location>
        <begin position="35"/>
        <end position="53"/>
    </location>
</feature>
<sequence length="412" mass="42449">MSHDTETLTGEGKPAAGRLWSGNFKLYLTARSGSMLGDAMLPVALSIAVLAAGHGIDGVGYALGAWMGALALFMLFGGVLADRFTPRRMMIIADLVRLVVQGGMAVAFAVGTPSLPTIVVLQFLSGAATALFQPGVASMVPQVAEDVQGANGILRISEAISGVLGPALAGVLVAVAGTGTVFGIYAATYGISALCLFALRLTPVKSTEDSEPSFWRQLVEGWREFAARGWLWGVIAIHLVYGCFVAGVSLPVGADLVVSDYGSTALGIGMAAFGAGGVAGGAVAMRVRPGRPLLSGAIGWALFALYPITPAVGLPVALLVAGWTLAGFGLAYWGVLWSTTVQTQIPTELLNRVYAYDVSGSLLALVLGRSLAGPMASLFGARPLMILATVLGLVCTVLLLAVRSIRDLRSAQ</sequence>
<keyword evidence="4 6" id="KW-1133">Transmembrane helix</keyword>